<dbReference type="AlphaFoldDB" id="A0AA40EC23"/>
<name>A0AA40EC23_9PEZI</name>
<sequence>MHTSLSSCLLKFAAARMLSYRPSGSPLSKNILATLVPSSTQVKELPPISVICLCVLCWHRPARRRRNTQNYIL</sequence>
<gene>
    <name evidence="1" type="ORF">B0H67DRAFT_560105</name>
</gene>
<evidence type="ECO:0000313" key="1">
    <source>
        <dbReference type="EMBL" id="KAK0729873.1"/>
    </source>
</evidence>
<evidence type="ECO:0000313" key="2">
    <source>
        <dbReference type="Proteomes" id="UP001172102"/>
    </source>
</evidence>
<organism evidence="1 2">
    <name type="scientific">Lasiosphaeris hirsuta</name>
    <dbReference type="NCBI Taxonomy" id="260670"/>
    <lineage>
        <taxon>Eukaryota</taxon>
        <taxon>Fungi</taxon>
        <taxon>Dikarya</taxon>
        <taxon>Ascomycota</taxon>
        <taxon>Pezizomycotina</taxon>
        <taxon>Sordariomycetes</taxon>
        <taxon>Sordariomycetidae</taxon>
        <taxon>Sordariales</taxon>
        <taxon>Lasiosphaeriaceae</taxon>
        <taxon>Lasiosphaeris</taxon>
    </lineage>
</organism>
<reference evidence="1" key="1">
    <citation type="submission" date="2023-06" db="EMBL/GenBank/DDBJ databases">
        <title>Genome-scale phylogeny and comparative genomics of the fungal order Sordariales.</title>
        <authorList>
            <consortium name="Lawrence Berkeley National Laboratory"/>
            <person name="Hensen N."/>
            <person name="Bonometti L."/>
            <person name="Westerberg I."/>
            <person name="Brannstrom I.O."/>
            <person name="Guillou S."/>
            <person name="Cros-Aarteil S."/>
            <person name="Calhoun S."/>
            <person name="Haridas S."/>
            <person name="Kuo A."/>
            <person name="Mondo S."/>
            <person name="Pangilinan J."/>
            <person name="Riley R."/>
            <person name="Labutti K."/>
            <person name="Andreopoulos B."/>
            <person name="Lipzen A."/>
            <person name="Chen C."/>
            <person name="Yanf M."/>
            <person name="Daum C."/>
            <person name="Ng V."/>
            <person name="Clum A."/>
            <person name="Steindorff A."/>
            <person name="Ohm R."/>
            <person name="Martin F."/>
            <person name="Silar P."/>
            <person name="Natvig D."/>
            <person name="Lalanne C."/>
            <person name="Gautier V."/>
            <person name="Ament-Velasquez S.L."/>
            <person name="Kruys A."/>
            <person name="Hutchinson M.I."/>
            <person name="Powell A.J."/>
            <person name="Barry K."/>
            <person name="Miller A.N."/>
            <person name="Grigoriev I.V."/>
            <person name="Debuchy R."/>
            <person name="Gladieux P."/>
            <person name="Thoren M.H."/>
            <person name="Johannesson H."/>
        </authorList>
    </citation>
    <scope>NUCLEOTIDE SEQUENCE</scope>
    <source>
        <strain evidence="1">SMH4607-1</strain>
    </source>
</reference>
<comment type="caution">
    <text evidence="1">The sequence shown here is derived from an EMBL/GenBank/DDBJ whole genome shotgun (WGS) entry which is preliminary data.</text>
</comment>
<dbReference type="EMBL" id="JAUKUA010000001">
    <property type="protein sequence ID" value="KAK0729873.1"/>
    <property type="molecule type" value="Genomic_DNA"/>
</dbReference>
<proteinExistence type="predicted"/>
<accession>A0AA40EC23</accession>
<dbReference type="Proteomes" id="UP001172102">
    <property type="component" value="Unassembled WGS sequence"/>
</dbReference>
<keyword evidence="2" id="KW-1185">Reference proteome</keyword>
<protein>
    <submittedName>
        <fullName evidence="1">Uncharacterized protein</fullName>
    </submittedName>
</protein>